<evidence type="ECO:0000313" key="6">
    <source>
        <dbReference type="Proteomes" id="UP000004245"/>
    </source>
</evidence>
<dbReference type="Pfam" id="PF00196">
    <property type="entry name" value="GerE"/>
    <property type="match status" value="1"/>
</dbReference>
<dbReference type="Proteomes" id="UP000004245">
    <property type="component" value="Unassembled WGS sequence"/>
</dbReference>
<keyword evidence="2" id="KW-0238">DNA-binding</keyword>
<dbReference type="GO" id="GO:0003677">
    <property type="term" value="F:DNA binding"/>
    <property type="evidence" value="ECO:0007669"/>
    <property type="project" value="UniProtKB-KW"/>
</dbReference>
<comment type="caution">
    <text evidence="5">The sequence shown here is derived from an EMBL/GenBank/DDBJ whole genome shotgun (WGS) entry which is preliminary data.</text>
</comment>
<dbReference type="PRINTS" id="PR00038">
    <property type="entry name" value="HTHLUXR"/>
</dbReference>
<reference evidence="5" key="1">
    <citation type="submission" date="2011-01" db="EMBL/GenBank/DDBJ databases">
        <authorList>
            <person name="Muzny D."/>
            <person name="Qin X."/>
            <person name="Buhay C."/>
            <person name="Dugan-Rocha S."/>
            <person name="Ding Y."/>
            <person name="Chen G."/>
            <person name="Hawes A."/>
            <person name="Holder M."/>
            <person name="Jhangiani S."/>
            <person name="Johnson A."/>
            <person name="Khan Z."/>
            <person name="Li Z."/>
            <person name="Liu W."/>
            <person name="Liu X."/>
            <person name="Perez L."/>
            <person name="Shen H."/>
            <person name="Wang Q."/>
            <person name="Watt J."/>
            <person name="Xi L."/>
            <person name="Xin Y."/>
            <person name="Zhou J."/>
            <person name="Deng J."/>
            <person name="Jiang H."/>
            <person name="Liu Y."/>
            <person name="Qu J."/>
            <person name="Song X.-Z."/>
            <person name="Zhang L."/>
            <person name="Villasana D."/>
            <person name="Johnson A."/>
            <person name="Liu J."/>
            <person name="Liyanage D."/>
            <person name="Lorensuhewa L."/>
            <person name="Robinson T."/>
            <person name="Song A."/>
            <person name="Song B.-B."/>
            <person name="Dinh H."/>
            <person name="Thornton R."/>
            <person name="Coyle M."/>
            <person name="Francisco L."/>
            <person name="Jackson L."/>
            <person name="Javaid M."/>
            <person name="Korchina V."/>
            <person name="Kovar C."/>
            <person name="Mata R."/>
            <person name="Mathew T."/>
            <person name="Ngo R."/>
            <person name="Nguyen L."/>
            <person name="Nguyen N."/>
            <person name="Okwuonu G."/>
            <person name="Ongeri F."/>
            <person name="Pham C."/>
            <person name="Simmons D."/>
            <person name="Wilczek-Boney K."/>
            <person name="Hale W."/>
            <person name="Jakkamsetti A."/>
            <person name="Pham P."/>
            <person name="Ruth R."/>
            <person name="San Lucas F."/>
            <person name="Warren J."/>
            <person name="Zhang J."/>
            <person name="Zhao Z."/>
            <person name="Zhou C."/>
            <person name="Zhu D."/>
            <person name="Lee S."/>
            <person name="Bess C."/>
            <person name="Blankenburg K."/>
            <person name="Forbes L."/>
            <person name="Fu Q."/>
            <person name="Gubbala S."/>
            <person name="Hirani K."/>
            <person name="Jayaseelan J.C."/>
            <person name="Lara F."/>
            <person name="Munidasa M."/>
            <person name="Palculict T."/>
            <person name="Patil S."/>
            <person name="Pu L.-L."/>
            <person name="Saada N."/>
            <person name="Tang L."/>
            <person name="Weissenberger G."/>
            <person name="Zhu Y."/>
            <person name="Hemphill L."/>
            <person name="Shang Y."/>
            <person name="Youmans B."/>
            <person name="Ayvaz T."/>
            <person name="Ross M."/>
            <person name="Santibanez J."/>
            <person name="Aqrawi P."/>
            <person name="Gross S."/>
            <person name="Joshi V."/>
            <person name="Fowler G."/>
            <person name="Nazareth L."/>
            <person name="Reid J."/>
            <person name="Worley K."/>
            <person name="Petrosino J."/>
            <person name="Highlander S."/>
            <person name="Gibbs R."/>
        </authorList>
    </citation>
    <scope>NUCLEOTIDE SEQUENCE [LARGE SCALE GENOMIC DNA]</scope>
    <source>
        <strain evidence="5">ATCC 33707</strain>
    </source>
</reference>
<dbReference type="GO" id="GO:0006355">
    <property type="term" value="P:regulation of DNA-templated transcription"/>
    <property type="evidence" value="ECO:0007669"/>
    <property type="project" value="InterPro"/>
</dbReference>
<dbReference type="SUPFAM" id="SSF55781">
    <property type="entry name" value="GAF domain-like"/>
    <property type="match status" value="1"/>
</dbReference>
<dbReference type="EMBL" id="ADNW02000006">
    <property type="protein sequence ID" value="EGD25125.1"/>
    <property type="molecule type" value="Genomic_DNA"/>
</dbReference>
<dbReference type="PANTHER" id="PTHR44688:SF16">
    <property type="entry name" value="DNA-BINDING TRANSCRIPTIONAL ACTIVATOR DEVR_DOSR"/>
    <property type="match status" value="1"/>
</dbReference>
<dbReference type="STRING" id="43767.A6I91_20490"/>
<dbReference type="PANTHER" id="PTHR44688">
    <property type="entry name" value="DNA-BINDING TRANSCRIPTIONAL ACTIVATOR DEVR_DOSR"/>
    <property type="match status" value="1"/>
</dbReference>
<dbReference type="PROSITE" id="PS00622">
    <property type="entry name" value="HTH_LUXR_1"/>
    <property type="match status" value="1"/>
</dbReference>
<dbReference type="AlphaFoldDB" id="E9SYA4"/>
<evidence type="ECO:0000313" key="5">
    <source>
        <dbReference type="EMBL" id="EGD25125.1"/>
    </source>
</evidence>
<dbReference type="Gene3D" id="1.10.10.10">
    <property type="entry name" value="Winged helix-like DNA-binding domain superfamily/Winged helix DNA-binding domain"/>
    <property type="match status" value="1"/>
</dbReference>
<dbReference type="InterPro" id="IPR000792">
    <property type="entry name" value="Tscrpt_reg_LuxR_C"/>
</dbReference>
<keyword evidence="1" id="KW-0805">Transcription regulation</keyword>
<organism evidence="5 6">
    <name type="scientific">Prescottella equi ATCC 33707</name>
    <dbReference type="NCBI Taxonomy" id="525370"/>
    <lineage>
        <taxon>Bacteria</taxon>
        <taxon>Bacillati</taxon>
        <taxon>Actinomycetota</taxon>
        <taxon>Actinomycetes</taxon>
        <taxon>Mycobacteriales</taxon>
        <taxon>Nocardiaceae</taxon>
        <taxon>Prescottella</taxon>
    </lineage>
</organism>
<dbReference type="InterPro" id="IPR036388">
    <property type="entry name" value="WH-like_DNA-bd_sf"/>
</dbReference>
<dbReference type="InterPro" id="IPR016032">
    <property type="entry name" value="Sig_transdc_resp-reg_C-effctor"/>
</dbReference>
<sequence>MMRVTGLTGYPRKGVMRVPTHTSSLLRPRDRDALRTELRKVAATSIVPVVFGGEVHDGTLHLDEFVGTHTDGLRGLAVSESSGLGGHVVARRNPAAVHDYGRARTITHHYDGPVLAEGLCSVLAVPVVVRGNSRAVMYAAIRERVRLGDRIADVMMQAGRRLANEIAIRDEVDRRVALLDAAAAEVPAPGGADAEEIRDVHAELRSIAQTVDDPALQEQLRALSNRLAGVGAADDTDRPTPPVALSPREVDVLSHAALGCSNVVIAERLSVKPETVKSYLRSAMSKLDAHSRREAVVAARRLGLLP</sequence>
<dbReference type="SUPFAM" id="SSF46894">
    <property type="entry name" value="C-terminal effector domain of the bipartite response regulators"/>
    <property type="match status" value="1"/>
</dbReference>
<proteinExistence type="predicted"/>
<evidence type="ECO:0000259" key="4">
    <source>
        <dbReference type="PROSITE" id="PS50043"/>
    </source>
</evidence>
<protein>
    <submittedName>
        <fullName evidence="5">Transcriptional regulator, LuxR family</fullName>
    </submittedName>
</protein>
<evidence type="ECO:0000256" key="3">
    <source>
        <dbReference type="ARBA" id="ARBA00023163"/>
    </source>
</evidence>
<accession>E9SYA4</accession>
<dbReference type="HOGENOM" id="CLU_081562_0_0_11"/>
<keyword evidence="3" id="KW-0804">Transcription</keyword>
<evidence type="ECO:0000256" key="2">
    <source>
        <dbReference type="ARBA" id="ARBA00023125"/>
    </source>
</evidence>
<dbReference type="Gene3D" id="3.30.450.40">
    <property type="match status" value="1"/>
</dbReference>
<name>E9SYA4_RHOHA</name>
<dbReference type="PROSITE" id="PS50043">
    <property type="entry name" value="HTH_LUXR_2"/>
    <property type="match status" value="1"/>
</dbReference>
<feature type="domain" description="HTH luxR-type" evidence="4">
    <location>
        <begin position="238"/>
        <end position="303"/>
    </location>
</feature>
<dbReference type="SMART" id="SM00421">
    <property type="entry name" value="HTH_LUXR"/>
    <property type="match status" value="1"/>
</dbReference>
<gene>
    <name evidence="5" type="ORF">HMPREF0724_10906</name>
</gene>
<dbReference type="InterPro" id="IPR029016">
    <property type="entry name" value="GAF-like_dom_sf"/>
</dbReference>
<dbReference type="CDD" id="cd06170">
    <property type="entry name" value="LuxR_C_like"/>
    <property type="match status" value="1"/>
</dbReference>
<evidence type="ECO:0000256" key="1">
    <source>
        <dbReference type="ARBA" id="ARBA00023015"/>
    </source>
</evidence>
<keyword evidence="6" id="KW-1185">Reference proteome</keyword>